<sequence>MRRVRTSGNEGYGSEWSRDKNGVVGARVGRNDLRLKLLRKNQSRRAHSDVEVRKRVDLREKLSRPVRSPAGVNLLQHRREPKDGSLLRHIPPTRSADDLLRLDSLRKSYPSWPVDGLRSRSPDRIMNSSRGFSPPRNIGELRQVPSIRSIDSSRSGQYLSNGVLESSRSAGTAPITMKASHEAPKPMTRLPPTNGMMNKSLYVGDEPPTVASLLHSLGLGKYAITFQAEEVDMTALRQMGDNDLKEMGIPMGPRKKILLAIMPRSKRQPP</sequence>
<dbReference type="Gene3D" id="1.10.150.50">
    <property type="entry name" value="Transcription Factor, Ets-1"/>
    <property type="match status" value="1"/>
</dbReference>
<reference evidence="4 5" key="1">
    <citation type="journal article" date="2024" name="Plant J.">
        <title>Genome sequences and population genomics reveal climatic adaptation and genomic divergence between two closely related sweetgum species.</title>
        <authorList>
            <person name="Xu W.Q."/>
            <person name="Ren C.Q."/>
            <person name="Zhang X.Y."/>
            <person name="Comes H.P."/>
            <person name="Liu X.H."/>
            <person name="Li Y.G."/>
            <person name="Kettle C.J."/>
            <person name="Jalonen R."/>
            <person name="Gaisberger H."/>
            <person name="Ma Y.Z."/>
            <person name="Qiu Y.X."/>
        </authorList>
    </citation>
    <scope>NUCLEOTIDE SEQUENCE [LARGE SCALE GENOMIC DNA]</scope>
    <source>
        <strain evidence="4">Hangzhou</strain>
    </source>
</reference>
<dbReference type="PANTHER" id="PTHR10627">
    <property type="entry name" value="SCP160"/>
    <property type="match status" value="1"/>
</dbReference>
<dbReference type="SUPFAM" id="SSF47769">
    <property type="entry name" value="SAM/Pointed domain"/>
    <property type="match status" value="1"/>
</dbReference>
<dbReference type="SMART" id="SM00454">
    <property type="entry name" value="SAM"/>
    <property type="match status" value="1"/>
</dbReference>
<dbReference type="AlphaFoldDB" id="A0AAP0NGU9"/>
<dbReference type="PANTHER" id="PTHR10627:SF74">
    <property type="entry name" value="OS08G0526500 PROTEIN"/>
    <property type="match status" value="1"/>
</dbReference>
<feature type="region of interest" description="Disordered" evidence="2">
    <location>
        <begin position="123"/>
        <end position="192"/>
    </location>
</feature>
<evidence type="ECO:0000256" key="2">
    <source>
        <dbReference type="SAM" id="MobiDB-lite"/>
    </source>
</evidence>
<proteinExistence type="predicted"/>
<organism evidence="4 5">
    <name type="scientific">Liquidambar formosana</name>
    <name type="common">Formosan gum</name>
    <dbReference type="NCBI Taxonomy" id="63359"/>
    <lineage>
        <taxon>Eukaryota</taxon>
        <taxon>Viridiplantae</taxon>
        <taxon>Streptophyta</taxon>
        <taxon>Embryophyta</taxon>
        <taxon>Tracheophyta</taxon>
        <taxon>Spermatophyta</taxon>
        <taxon>Magnoliopsida</taxon>
        <taxon>eudicotyledons</taxon>
        <taxon>Gunneridae</taxon>
        <taxon>Pentapetalae</taxon>
        <taxon>Saxifragales</taxon>
        <taxon>Altingiaceae</taxon>
        <taxon>Liquidambar</taxon>
    </lineage>
</organism>
<evidence type="ECO:0000259" key="3">
    <source>
        <dbReference type="PROSITE" id="PS50105"/>
    </source>
</evidence>
<accession>A0AAP0NGU9</accession>
<comment type="caution">
    <text evidence="4">The sequence shown here is derived from an EMBL/GenBank/DDBJ whole genome shotgun (WGS) entry which is preliminary data.</text>
</comment>
<feature type="region of interest" description="Disordered" evidence="2">
    <location>
        <begin position="1"/>
        <end position="23"/>
    </location>
</feature>
<evidence type="ECO:0000313" key="5">
    <source>
        <dbReference type="Proteomes" id="UP001415857"/>
    </source>
</evidence>
<dbReference type="Pfam" id="PF00536">
    <property type="entry name" value="SAM_1"/>
    <property type="match status" value="1"/>
</dbReference>
<dbReference type="FunFam" id="1.10.150.50:FF:000077">
    <property type="entry name" value="DDHD domain-containing 2"/>
    <property type="match status" value="1"/>
</dbReference>
<name>A0AAP0NGU9_LIQFO</name>
<feature type="compositionally biased region" description="Polar residues" evidence="2">
    <location>
        <begin position="149"/>
        <end position="170"/>
    </location>
</feature>
<keyword evidence="5" id="KW-1185">Reference proteome</keyword>
<dbReference type="PROSITE" id="PS50105">
    <property type="entry name" value="SAM_DOMAIN"/>
    <property type="match status" value="1"/>
</dbReference>
<protein>
    <recommendedName>
        <fullName evidence="3">SAM domain-containing protein</fullName>
    </recommendedName>
</protein>
<dbReference type="Proteomes" id="UP001415857">
    <property type="component" value="Unassembled WGS sequence"/>
</dbReference>
<feature type="domain" description="SAM" evidence="3">
    <location>
        <begin position="205"/>
        <end position="268"/>
    </location>
</feature>
<evidence type="ECO:0000313" key="4">
    <source>
        <dbReference type="EMBL" id="KAK9271911.1"/>
    </source>
</evidence>
<gene>
    <name evidence="4" type="ORF">L1049_002276</name>
</gene>
<keyword evidence="1" id="KW-0677">Repeat</keyword>
<evidence type="ECO:0000256" key="1">
    <source>
        <dbReference type="ARBA" id="ARBA00022737"/>
    </source>
</evidence>
<dbReference type="InterPro" id="IPR013761">
    <property type="entry name" value="SAM/pointed_sf"/>
</dbReference>
<dbReference type="EMBL" id="JBBPBK010000013">
    <property type="protein sequence ID" value="KAK9271911.1"/>
    <property type="molecule type" value="Genomic_DNA"/>
</dbReference>
<dbReference type="InterPro" id="IPR001660">
    <property type="entry name" value="SAM"/>
</dbReference>